<evidence type="ECO:0000256" key="1">
    <source>
        <dbReference type="ARBA" id="ARBA00022679"/>
    </source>
</evidence>
<proteinExistence type="inferred from homology"/>
<dbReference type="InterPro" id="IPR016181">
    <property type="entry name" value="Acyl_CoA_acyltransferase"/>
</dbReference>
<dbReference type="GO" id="GO:0005737">
    <property type="term" value="C:cytoplasm"/>
    <property type="evidence" value="ECO:0007669"/>
    <property type="project" value="TreeGrafter"/>
</dbReference>
<comment type="similarity">
    <text evidence="3">Belongs to the acetyltransferase family. RimJ subfamily.</text>
</comment>
<dbReference type="Gene3D" id="3.40.630.30">
    <property type="match status" value="1"/>
</dbReference>
<dbReference type="GO" id="GO:0008999">
    <property type="term" value="F:protein-N-terminal-alanine acetyltransferase activity"/>
    <property type="evidence" value="ECO:0007669"/>
    <property type="project" value="TreeGrafter"/>
</dbReference>
<dbReference type="InterPro" id="IPR051531">
    <property type="entry name" value="N-acetyltransferase"/>
</dbReference>
<reference evidence="5" key="1">
    <citation type="submission" date="2023-03" db="EMBL/GenBank/DDBJ databases">
        <title>Borrelidin-producing and root-colonizing Streptomyces rochei is a potent biopesticide for soil-borne oomycete-caused plant diseases.</title>
        <authorList>
            <person name="Zhou D."/>
            <person name="Wang X."/>
            <person name="Navarro-Munoz J.C."/>
            <person name="Li W."/>
            <person name="Li J."/>
            <person name="Jiu M."/>
            <person name="Deng S."/>
            <person name="Ye Y."/>
            <person name="Daly P."/>
            <person name="Wei L."/>
        </authorList>
    </citation>
    <scope>NUCLEOTIDE SEQUENCE</scope>
    <source>
        <strain evidence="5">JK1</strain>
    </source>
</reference>
<dbReference type="PANTHER" id="PTHR43792">
    <property type="entry name" value="GNAT FAMILY, PUTATIVE (AFU_ORTHOLOGUE AFUA_3G00765)-RELATED-RELATED"/>
    <property type="match status" value="1"/>
</dbReference>
<organism evidence="5 6">
    <name type="scientific">Streptomyces rochei</name>
    <name type="common">Streptomyces parvullus</name>
    <dbReference type="NCBI Taxonomy" id="1928"/>
    <lineage>
        <taxon>Bacteria</taxon>
        <taxon>Bacillati</taxon>
        <taxon>Actinomycetota</taxon>
        <taxon>Actinomycetes</taxon>
        <taxon>Kitasatosporales</taxon>
        <taxon>Streptomycetaceae</taxon>
        <taxon>Streptomyces</taxon>
        <taxon>Streptomyces rochei group</taxon>
    </lineage>
</organism>
<dbReference type="PANTHER" id="PTHR43792:SF8">
    <property type="entry name" value="[RIBOSOMAL PROTEIN US5]-ALANINE N-ACETYLTRANSFERASE"/>
    <property type="match status" value="1"/>
</dbReference>
<name>A0AAX3ZT69_STRRO</name>
<sequence length="181" mass="19611">MVGTAGRHHETRVFPELATDVAGLTLRVLAAEQADEYYALIDRNREHLTQHGDYQALAASDYETARAELLNDPHPSLRCGIVLHGALVGRVDLVAVNPPKYGLGYWLDHDATGHGYATAACRVLIEYGATELGATDVFAGVTHGNGKSGAVLTRLGFEVADVFETYTRYHRALIAPPSQLQ</sequence>
<dbReference type="PROSITE" id="PS51186">
    <property type="entry name" value="GNAT"/>
    <property type="match status" value="1"/>
</dbReference>
<evidence type="ECO:0000256" key="2">
    <source>
        <dbReference type="ARBA" id="ARBA00023315"/>
    </source>
</evidence>
<protein>
    <submittedName>
        <fullName evidence="5">GNAT family N-acetyltransferase</fullName>
    </submittedName>
</protein>
<evidence type="ECO:0000256" key="3">
    <source>
        <dbReference type="ARBA" id="ARBA00038502"/>
    </source>
</evidence>
<accession>A0AAX3ZT69</accession>
<evidence type="ECO:0000259" key="4">
    <source>
        <dbReference type="PROSITE" id="PS51186"/>
    </source>
</evidence>
<keyword evidence="2" id="KW-0012">Acyltransferase</keyword>
<keyword evidence="1" id="KW-0808">Transferase</keyword>
<gene>
    <name evidence="5" type="ORF">P7W03_34770</name>
</gene>
<dbReference type="Proteomes" id="UP001231701">
    <property type="component" value="Chromosome"/>
</dbReference>
<dbReference type="RefSeq" id="WP_306693511.1">
    <property type="nucleotide sequence ID" value="NZ_CP121271.1"/>
</dbReference>
<dbReference type="AlphaFoldDB" id="A0AAX3ZT69"/>
<dbReference type="EMBL" id="CP121271">
    <property type="protein sequence ID" value="WMC90476.1"/>
    <property type="molecule type" value="Genomic_DNA"/>
</dbReference>
<dbReference type="GeneID" id="90947311"/>
<dbReference type="Pfam" id="PF13302">
    <property type="entry name" value="Acetyltransf_3"/>
    <property type="match status" value="1"/>
</dbReference>
<evidence type="ECO:0000313" key="6">
    <source>
        <dbReference type="Proteomes" id="UP001231701"/>
    </source>
</evidence>
<dbReference type="InterPro" id="IPR000182">
    <property type="entry name" value="GNAT_dom"/>
</dbReference>
<dbReference type="SUPFAM" id="SSF55729">
    <property type="entry name" value="Acyl-CoA N-acyltransferases (Nat)"/>
    <property type="match status" value="1"/>
</dbReference>
<evidence type="ECO:0000313" key="5">
    <source>
        <dbReference type="EMBL" id="WMC90476.1"/>
    </source>
</evidence>
<feature type="domain" description="N-acetyltransferase" evidence="4">
    <location>
        <begin position="24"/>
        <end position="174"/>
    </location>
</feature>